<comment type="caution">
    <text evidence="7">The sequence shown here is derived from an EMBL/GenBank/DDBJ whole genome shotgun (WGS) entry which is preliminary data.</text>
</comment>
<protein>
    <recommendedName>
        <fullName evidence="6">Aminoglycoside phosphotransferase domain-containing protein</fullName>
    </recommendedName>
</protein>
<keyword evidence="5" id="KW-0067">ATP-binding</keyword>
<evidence type="ECO:0000313" key="8">
    <source>
        <dbReference type="Proteomes" id="UP000219994"/>
    </source>
</evidence>
<dbReference type="Pfam" id="PF01636">
    <property type="entry name" value="APH"/>
    <property type="match status" value="1"/>
</dbReference>
<evidence type="ECO:0000256" key="4">
    <source>
        <dbReference type="ARBA" id="ARBA00022777"/>
    </source>
</evidence>
<sequence length="349" mass="38155">MIGAVVPQAHSDGRRVFPTEYLSFLREAGLVGTHETPEATPLTGGISSDIWVVDAARGRLVIKHPLAELTVGNWHAPLERSQYEAHWFRTVNALVPGACPTVLASDERANLIAMQYLDPAAHTLWKTELLAGRVNVALAAAVGDRLGLIHERTAADPALAAQFDTEDLFVALRMHPYFETLAQRHPELSSTIAQIVTTTLTTRLALVHGDVSPKNILTGADGPILLDAECAWWGDPAFDLAFCLNHLLLKFLVLPQHHEELSTAFGALLVAYQQHTAWESPAALLDRTATLLPALLLARVDGRSPVEYLDVTQRATVRDFALPRVAASLTVHRETDPMDILAAWKDHLS</sequence>
<dbReference type="Proteomes" id="UP000219994">
    <property type="component" value="Unassembled WGS sequence"/>
</dbReference>
<proteinExistence type="inferred from homology"/>
<dbReference type="PANTHER" id="PTHR34273">
    <property type="entry name" value="METHYLTHIORIBOSE KINASE"/>
    <property type="match status" value="1"/>
</dbReference>
<organism evidence="7 8">
    <name type="scientific">Candidatus Lumbricidiphila eiseniae</name>
    <dbReference type="NCBI Taxonomy" id="1969409"/>
    <lineage>
        <taxon>Bacteria</taxon>
        <taxon>Bacillati</taxon>
        <taxon>Actinomycetota</taxon>
        <taxon>Actinomycetes</taxon>
        <taxon>Micrococcales</taxon>
        <taxon>Microbacteriaceae</taxon>
        <taxon>Candidatus Lumbricidiphila</taxon>
    </lineage>
</organism>
<dbReference type="Gene3D" id="3.30.200.20">
    <property type="entry name" value="Phosphorylase Kinase, domain 1"/>
    <property type="match status" value="1"/>
</dbReference>
<comment type="similarity">
    <text evidence="1">Belongs to the methylthioribose kinase family.</text>
</comment>
<dbReference type="AlphaFoldDB" id="A0A2A6FUA9"/>
<feature type="domain" description="Aminoglycoside phosphotransferase" evidence="6">
    <location>
        <begin position="39"/>
        <end position="246"/>
    </location>
</feature>
<evidence type="ECO:0000256" key="5">
    <source>
        <dbReference type="ARBA" id="ARBA00022840"/>
    </source>
</evidence>
<evidence type="ECO:0000259" key="6">
    <source>
        <dbReference type="Pfam" id="PF01636"/>
    </source>
</evidence>
<evidence type="ECO:0000313" key="7">
    <source>
        <dbReference type="EMBL" id="PDQ36247.1"/>
    </source>
</evidence>
<keyword evidence="3" id="KW-0547">Nucleotide-binding</keyword>
<accession>A0A2A6FUA9</accession>
<dbReference type="Gene3D" id="3.90.1200.10">
    <property type="match status" value="1"/>
</dbReference>
<keyword evidence="4" id="KW-0418">Kinase</keyword>
<evidence type="ECO:0000256" key="3">
    <source>
        <dbReference type="ARBA" id="ARBA00022741"/>
    </source>
</evidence>
<evidence type="ECO:0000256" key="1">
    <source>
        <dbReference type="ARBA" id="ARBA00010165"/>
    </source>
</evidence>
<keyword evidence="2" id="KW-0808">Transferase</keyword>
<dbReference type="EMBL" id="NAEP01000021">
    <property type="protein sequence ID" value="PDQ36247.1"/>
    <property type="molecule type" value="Genomic_DNA"/>
</dbReference>
<dbReference type="InterPro" id="IPR011009">
    <property type="entry name" value="Kinase-like_dom_sf"/>
</dbReference>
<dbReference type="GO" id="GO:0005524">
    <property type="term" value="F:ATP binding"/>
    <property type="evidence" value="ECO:0007669"/>
    <property type="project" value="UniProtKB-KW"/>
</dbReference>
<dbReference type="PANTHER" id="PTHR34273:SF2">
    <property type="entry name" value="METHYLTHIORIBOSE KINASE"/>
    <property type="match status" value="1"/>
</dbReference>
<dbReference type="GO" id="GO:0016301">
    <property type="term" value="F:kinase activity"/>
    <property type="evidence" value="ECO:0007669"/>
    <property type="project" value="UniProtKB-KW"/>
</dbReference>
<evidence type="ECO:0000256" key="2">
    <source>
        <dbReference type="ARBA" id="ARBA00022679"/>
    </source>
</evidence>
<reference evidence="8" key="1">
    <citation type="submission" date="2017-03" db="EMBL/GenBank/DDBJ databases">
        <authorList>
            <person name="Lund M.B."/>
        </authorList>
    </citation>
    <scope>NUCLEOTIDE SEQUENCE [LARGE SCALE GENOMIC DNA]</scope>
</reference>
<dbReference type="SUPFAM" id="SSF56112">
    <property type="entry name" value="Protein kinase-like (PK-like)"/>
    <property type="match status" value="1"/>
</dbReference>
<gene>
    <name evidence="7" type="ORF">B5766_01865</name>
</gene>
<name>A0A2A6FUA9_9MICO</name>
<dbReference type="InterPro" id="IPR002575">
    <property type="entry name" value="Aminoglycoside_PTrfase"/>
</dbReference>